<accession>A0A552IMY9</accession>
<name>A0A552IMY9_9CHRO</name>
<protein>
    <submittedName>
        <fullName evidence="1">Uncharacterized protein</fullName>
    </submittedName>
</protein>
<dbReference type="EMBL" id="SFAV01000240">
    <property type="protein sequence ID" value="TRU84803.1"/>
    <property type="molecule type" value="Genomic_DNA"/>
</dbReference>
<evidence type="ECO:0000313" key="1">
    <source>
        <dbReference type="EMBL" id="TRU84803.1"/>
    </source>
</evidence>
<organism evidence="1 2">
    <name type="scientific">Microcystis novacekii Mn_MB_F_20050700_S1D</name>
    <dbReference type="NCBI Taxonomy" id="2486266"/>
    <lineage>
        <taxon>Bacteria</taxon>
        <taxon>Bacillati</taxon>
        <taxon>Cyanobacteriota</taxon>
        <taxon>Cyanophyceae</taxon>
        <taxon>Oscillatoriophycideae</taxon>
        <taxon>Chroococcales</taxon>
        <taxon>Microcystaceae</taxon>
        <taxon>Microcystis</taxon>
    </lineage>
</organism>
<reference evidence="1 2" key="1">
    <citation type="submission" date="2019-01" db="EMBL/GenBank/DDBJ databases">
        <title>Coherence of Microcystis species and biogeography revealed through population genomics.</title>
        <authorList>
            <person name="Perez-Carrascal O.M."/>
            <person name="Terrat Y."/>
            <person name="Giani A."/>
            <person name="Fortin N."/>
            <person name="Tromas N."/>
            <person name="Shapiro B.J."/>
        </authorList>
    </citation>
    <scope>NUCLEOTIDE SEQUENCE [LARGE SCALE GENOMIC DNA]</scope>
    <source>
        <strain evidence="1">Mn_MB_F_20050700_S1D</strain>
    </source>
</reference>
<sequence>MATDNRPVTCYLPKDVEDFVTRYCTEYGITRKDKDGNIQPSLGTGIIELLKNLSLNPDSVPSPLSSIVPSRVSDSDMESKIRGILPSLLKDILPSLLPSTETSKLPDDLITSEQLESAMGDYLAQLTAIKSQIPPLVDSHQAIETLLGK</sequence>
<gene>
    <name evidence="1" type="ORF">EWV54_17275</name>
</gene>
<comment type="caution">
    <text evidence="1">The sequence shown here is derived from an EMBL/GenBank/DDBJ whole genome shotgun (WGS) entry which is preliminary data.</text>
</comment>
<evidence type="ECO:0000313" key="2">
    <source>
        <dbReference type="Proteomes" id="UP000319191"/>
    </source>
</evidence>
<dbReference type="Proteomes" id="UP000319191">
    <property type="component" value="Unassembled WGS sequence"/>
</dbReference>
<proteinExistence type="predicted"/>
<dbReference type="AlphaFoldDB" id="A0A552IMY9"/>